<dbReference type="Proteomes" id="UP001271007">
    <property type="component" value="Unassembled WGS sequence"/>
</dbReference>
<feature type="domain" description="Enoyl reductase (ER)" evidence="1">
    <location>
        <begin position="22"/>
        <end position="350"/>
    </location>
</feature>
<sequence length="354" mass="38490">MATQEAKAWTYIEGYPATLKLSTINPPTTASFQDVVDGTPHILVQVHACALNPVDIQMANLPSWSMPWNPLNGVEKGMVCDFSGVALCSSAGFQAGDEIFGLTLQPFIPNGGALGEIADIPMDKCVAVKKPAEWSHEKASAISLVWLTAKACIETVEPYVDASTNKRVAILGGSSATGIYSIILAKCKGWTVVSTSSSRNKDFIVNDLKADKHIDYTTQDVRTALLDFAPDAVIDCVGGTEAIGLPYSRRFTTIVGDKTGRTSMAEPYTYYDYLAPHRAVAQWLRWGKGALGLGESYDVVILGMKAEWLEEAKQTLGEKDIYVDSMFEFEKADEAFERLNTGRARGKVVIKVSK</sequence>
<dbReference type="PANTHER" id="PTHR11695">
    <property type="entry name" value="ALCOHOL DEHYDROGENASE RELATED"/>
    <property type="match status" value="1"/>
</dbReference>
<dbReference type="InterPro" id="IPR036291">
    <property type="entry name" value="NAD(P)-bd_dom_sf"/>
</dbReference>
<organism evidence="2 3">
    <name type="scientific">Extremus antarcticus</name>
    <dbReference type="NCBI Taxonomy" id="702011"/>
    <lineage>
        <taxon>Eukaryota</taxon>
        <taxon>Fungi</taxon>
        <taxon>Dikarya</taxon>
        <taxon>Ascomycota</taxon>
        <taxon>Pezizomycotina</taxon>
        <taxon>Dothideomycetes</taxon>
        <taxon>Dothideomycetidae</taxon>
        <taxon>Mycosphaerellales</taxon>
        <taxon>Extremaceae</taxon>
        <taxon>Extremus</taxon>
    </lineage>
</organism>
<dbReference type="SMART" id="SM00829">
    <property type="entry name" value="PKS_ER"/>
    <property type="match status" value="1"/>
</dbReference>
<dbReference type="Gene3D" id="3.40.50.720">
    <property type="entry name" value="NAD(P)-binding Rossmann-like Domain"/>
    <property type="match status" value="1"/>
</dbReference>
<evidence type="ECO:0000259" key="1">
    <source>
        <dbReference type="SMART" id="SM00829"/>
    </source>
</evidence>
<dbReference type="Pfam" id="PF13602">
    <property type="entry name" value="ADH_zinc_N_2"/>
    <property type="match status" value="1"/>
</dbReference>
<dbReference type="SUPFAM" id="SSF50129">
    <property type="entry name" value="GroES-like"/>
    <property type="match status" value="1"/>
</dbReference>
<name>A0AAJ0DIM3_9PEZI</name>
<keyword evidence="3" id="KW-1185">Reference proteome</keyword>
<dbReference type="Gene3D" id="3.90.180.10">
    <property type="entry name" value="Medium-chain alcohol dehydrogenases, catalytic domain"/>
    <property type="match status" value="1"/>
</dbReference>
<dbReference type="PANTHER" id="PTHR11695:SF648">
    <property type="entry name" value="ZINC-BINDING OXIDOREDUCTASE"/>
    <property type="match status" value="1"/>
</dbReference>
<reference evidence="2" key="1">
    <citation type="submission" date="2023-04" db="EMBL/GenBank/DDBJ databases">
        <title>Black Yeasts Isolated from many extreme environments.</title>
        <authorList>
            <person name="Coleine C."/>
            <person name="Stajich J.E."/>
            <person name="Selbmann L."/>
        </authorList>
    </citation>
    <scope>NUCLEOTIDE SEQUENCE</scope>
    <source>
        <strain evidence="2">CCFEE 5312</strain>
    </source>
</reference>
<gene>
    <name evidence="2" type="ORF">LTR09_008270</name>
</gene>
<evidence type="ECO:0000313" key="2">
    <source>
        <dbReference type="EMBL" id="KAK3050630.1"/>
    </source>
</evidence>
<dbReference type="InterPro" id="IPR011032">
    <property type="entry name" value="GroES-like_sf"/>
</dbReference>
<dbReference type="SUPFAM" id="SSF51735">
    <property type="entry name" value="NAD(P)-binding Rossmann-fold domains"/>
    <property type="match status" value="1"/>
</dbReference>
<dbReference type="InterPro" id="IPR050700">
    <property type="entry name" value="YIM1/Zinc_Alcohol_DH_Fams"/>
</dbReference>
<accession>A0AAJ0DIM3</accession>
<comment type="caution">
    <text evidence="2">The sequence shown here is derived from an EMBL/GenBank/DDBJ whole genome shotgun (WGS) entry which is preliminary data.</text>
</comment>
<dbReference type="GO" id="GO:0016491">
    <property type="term" value="F:oxidoreductase activity"/>
    <property type="evidence" value="ECO:0007669"/>
    <property type="project" value="InterPro"/>
</dbReference>
<dbReference type="AlphaFoldDB" id="A0AAJ0DIM3"/>
<dbReference type="InterPro" id="IPR020843">
    <property type="entry name" value="ER"/>
</dbReference>
<dbReference type="CDD" id="cd08267">
    <property type="entry name" value="MDR1"/>
    <property type="match status" value="1"/>
</dbReference>
<protein>
    <recommendedName>
        <fullName evidence="1">Enoyl reductase (ER) domain-containing protein</fullName>
    </recommendedName>
</protein>
<evidence type="ECO:0000313" key="3">
    <source>
        <dbReference type="Proteomes" id="UP001271007"/>
    </source>
</evidence>
<dbReference type="EMBL" id="JAWDJX010000031">
    <property type="protein sequence ID" value="KAK3050630.1"/>
    <property type="molecule type" value="Genomic_DNA"/>
</dbReference>
<proteinExistence type="predicted"/>